<accession>A0A182LZB8</accession>
<feature type="transmembrane region" description="Helical" evidence="1">
    <location>
        <begin position="70"/>
        <end position="89"/>
    </location>
</feature>
<dbReference type="VEuPathDB" id="VectorBase:ACUA005602"/>
<name>A0A182LZB8_9DIPT</name>
<dbReference type="EMBL" id="AXCM01006071">
    <property type="status" value="NOT_ANNOTATED_CDS"/>
    <property type="molecule type" value="Genomic_DNA"/>
</dbReference>
<dbReference type="Proteomes" id="UP000075883">
    <property type="component" value="Unassembled WGS sequence"/>
</dbReference>
<feature type="transmembrane region" description="Helical" evidence="1">
    <location>
        <begin position="20"/>
        <end position="50"/>
    </location>
</feature>
<keyword evidence="1" id="KW-1133">Transmembrane helix</keyword>
<evidence type="ECO:0000256" key="1">
    <source>
        <dbReference type="SAM" id="Phobius"/>
    </source>
</evidence>
<evidence type="ECO:0000313" key="3">
    <source>
        <dbReference type="Proteomes" id="UP000075883"/>
    </source>
</evidence>
<reference evidence="2" key="2">
    <citation type="submission" date="2020-05" db="UniProtKB">
        <authorList>
            <consortium name="EnsemblMetazoa"/>
        </authorList>
    </citation>
    <scope>IDENTIFICATION</scope>
    <source>
        <strain evidence="2">A-37</strain>
    </source>
</reference>
<proteinExistence type="predicted"/>
<sequence>MQSGTRGTSSQKREEKGAIWMRVCYALVALVFGGRLLFFFGGFTITGWMFVQQKNAAVSHDGTMVPAEEALPGVLCFFPLGAFIVAHLFSPAKTLAGPSVGSFVQLVRHKTAIECILCAERVPGWACDEGLKLRALAKPLTIVPYLHFHSSQQSV</sequence>
<keyword evidence="1" id="KW-0472">Membrane</keyword>
<organism evidence="2 3">
    <name type="scientific">Anopheles culicifacies</name>
    <dbReference type="NCBI Taxonomy" id="139723"/>
    <lineage>
        <taxon>Eukaryota</taxon>
        <taxon>Metazoa</taxon>
        <taxon>Ecdysozoa</taxon>
        <taxon>Arthropoda</taxon>
        <taxon>Hexapoda</taxon>
        <taxon>Insecta</taxon>
        <taxon>Pterygota</taxon>
        <taxon>Neoptera</taxon>
        <taxon>Endopterygota</taxon>
        <taxon>Diptera</taxon>
        <taxon>Nematocera</taxon>
        <taxon>Culicoidea</taxon>
        <taxon>Culicidae</taxon>
        <taxon>Anophelinae</taxon>
        <taxon>Anopheles</taxon>
        <taxon>culicifacies species complex</taxon>
    </lineage>
</organism>
<evidence type="ECO:0000313" key="2">
    <source>
        <dbReference type="EnsemblMetazoa" id="ACUA005602-PA"/>
    </source>
</evidence>
<dbReference type="EMBL" id="AXCM01006072">
    <property type="status" value="NOT_ANNOTATED_CDS"/>
    <property type="molecule type" value="Genomic_DNA"/>
</dbReference>
<protein>
    <submittedName>
        <fullName evidence="2">Uncharacterized protein</fullName>
    </submittedName>
</protein>
<dbReference type="EnsemblMetazoa" id="ACUA005602-RA">
    <property type="protein sequence ID" value="ACUA005602-PA"/>
    <property type="gene ID" value="ACUA005602"/>
</dbReference>
<reference evidence="3" key="1">
    <citation type="submission" date="2013-09" db="EMBL/GenBank/DDBJ databases">
        <title>The Genome Sequence of Anopheles culicifacies species A.</title>
        <authorList>
            <consortium name="The Broad Institute Genomics Platform"/>
            <person name="Neafsey D.E."/>
            <person name="Besansky N."/>
            <person name="Howell P."/>
            <person name="Walton C."/>
            <person name="Young S.K."/>
            <person name="Zeng Q."/>
            <person name="Gargeya S."/>
            <person name="Fitzgerald M."/>
            <person name="Haas B."/>
            <person name="Abouelleil A."/>
            <person name="Allen A.W."/>
            <person name="Alvarado L."/>
            <person name="Arachchi H.M."/>
            <person name="Berlin A.M."/>
            <person name="Chapman S.B."/>
            <person name="Gainer-Dewar J."/>
            <person name="Goldberg J."/>
            <person name="Griggs A."/>
            <person name="Gujja S."/>
            <person name="Hansen M."/>
            <person name="Howarth C."/>
            <person name="Imamovic A."/>
            <person name="Ireland A."/>
            <person name="Larimer J."/>
            <person name="McCowan C."/>
            <person name="Murphy C."/>
            <person name="Pearson M."/>
            <person name="Poon T.W."/>
            <person name="Priest M."/>
            <person name="Roberts A."/>
            <person name="Saif S."/>
            <person name="Shea T."/>
            <person name="Sisk P."/>
            <person name="Sykes S."/>
            <person name="Wortman J."/>
            <person name="Nusbaum C."/>
            <person name="Birren B."/>
        </authorList>
    </citation>
    <scope>NUCLEOTIDE SEQUENCE [LARGE SCALE GENOMIC DNA]</scope>
    <source>
        <strain evidence="3">A-37</strain>
    </source>
</reference>
<keyword evidence="1" id="KW-0812">Transmembrane</keyword>
<dbReference type="AlphaFoldDB" id="A0A182LZB8"/>
<keyword evidence="3" id="KW-1185">Reference proteome</keyword>